<dbReference type="Proteomes" id="UP000076744">
    <property type="component" value="Unassembled WGS sequence"/>
</dbReference>
<feature type="compositionally biased region" description="Low complexity" evidence="1">
    <location>
        <begin position="148"/>
        <end position="158"/>
    </location>
</feature>
<feature type="region of interest" description="Disordered" evidence="1">
    <location>
        <begin position="332"/>
        <end position="375"/>
    </location>
</feature>
<evidence type="ECO:0000313" key="3">
    <source>
        <dbReference type="Proteomes" id="UP000076744"/>
    </source>
</evidence>
<feature type="compositionally biased region" description="Acidic residues" evidence="1">
    <location>
        <begin position="170"/>
        <end position="186"/>
    </location>
</feature>
<dbReference type="GeneID" id="30021505"/>
<protein>
    <submittedName>
        <fullName evidence="2">Uncharacterized protein</fullName>
    </submittedName>
</protein>
<dbReference type="EMBL" id="AZHB01000012">
    <property type="protein sequence ID" value="OAA62204.1"/>
    <property type="molecule type" value="Genomic_DNA"/>
</dbReference>
<keyword evidence="3" id="KW-1185">Reference proteome</keyword>
<feature type="compositionally biased region" description="Low complexity" evidence="1">
    <location>
        <begin position="332"/>
        <end position="346"/>
    </location>
</feature>
<feature type="region of interest" description="Disordered" evidence="1">
    <location>
        <begin position="442"/>
        <end position="547"/>
    </location>
</feature>
<evidence type="ECO:0000313" key="2">
    <source>
        <dbReference type="EMBL" id="OAA62204.1"/>
    </source>
</evidence>
<dbReference type="RefSeq" id="XP_018703954.1">
    <property type="nucleotide sequence ID" value="XM_018848818.1"/>
</dbReference>
<accession>A0A167V421</accession>
<feature type="region of interest" description="Disordered" evidence="1">
    <location>
        <begin position="48"/>
        <end position="188"/>
    </location>
</feature>
<feature type="compositionally biased region" description="Low complexity" evidence="1">
    <location>
        <begin position="245"/>
        <end position="283"/>
    </location>
</feature>
<feature type="compositionally biased region" description="Basic residues" evidence="1">
    <location>
        <begin position="520"/>
        <end position="535"/>
    </location>
</feature>
<sequence>MDSSSLGLAWGRFSSHRRARSSDISAPGSDAALPLIAVTSNGTRYLLPSEDATTTTSPLLLKPPSVPQHSRSKSWSTSKEKNHEFPSSYKAALSLPTNPLSSLRRAASSAKRSHKTSSSISSSSISSSWSTSLHGSSSSIDIPAPQKSSPLTSAASTPPQRPPRPPCGLFEDEPDASPPGVEDDDPMMQGLMLKSDQAFAAVGLALADAAYSTHMVTQAAALPTVMRSRSVLLPQKGLGFLASPTTTTTQSPAPLRRGPGGPLASRPVRRNSLQSSHSTSSNNGHGAARPQPSATTKTKKMGKRNVMLPRKLRLTTITQSVNELLANRTSTAAAAAKRRSAGSLSSTYSDYTEEDNDQPSHKRNSSITAARRQHRRGTSFALCATDDEGTLTASQMYHREMLPNSVAAWMGTDSALADEDDAADDQAPGHESATNEYDFLVTSPNLPIQPPPPPTSSAENNHAAGARSLSVEGGGSSLPPLPPPPPPPKNPARFGARARTSHLSPIPEMLVATPPAEGQRRRRKSSVKISPKSKRGSGGGSGGANRSVATTRDSLYLVGTAYSQTSPLFRHGHIEFQHKGKVKAAGDEECEEVVGDGQHLDWPAFHSSVLCDADDLEAGFAQDEADAMADELGDWFDEFGFESHGTLIRGSCVVPAGASSGYKEEGNGASRAAAARSTASSRSSASTISDAELPMPASPDRSPSLAKMQGWSFAQAERHDHARRYARGADPHASDPIPVAVEEQTSPRGLGLNTYGLPQGGGQGEAARASKLGGPSRGPRMSCNLSDDLGQFLAWNPTAFHDLEEDDQ</sequence>
<comment type="caution">
    <text evidence="2">The sequence shown here is derived from an EMBL/GenBank/DDBJ whole genome shotgun (WGS) entry which is preliminary data.</text>
</comment>
<feature type="compositionally biased region" description="Pro residues" evidence="1">
    <location>
        <begin position="479"/>
        <end position="490"/>
    </location>
</feature>
<name>A0A167V421_CORFA</name>
<feature type="region of interest" description="Disordered" evidence="1">
    <location>
        <begin position="240"/>
        <end position="308"/>
    </location>
</feature>
<reference evidence="2 3" key="1">
    <citation type="journal article" date="2016" name="Genome Biol. Evol.">
        <title>Divergent and convergent evolution of fungal pathogenicity.</title>
        <authorList>
            <person name="Shang Y."/>
            <person name="Xiao G."/>
            <person name="Zheng P."/>
            <person name="Cen K."/>
            <person name="Zhan S."/>
            <person name="Wang C."/>
        </authorList>
    </citation>
    <scope>NUCLEOTIDE SEQUENCE [LARGE SCALE GENOMIC DNA]</scope>
    <source>
        <strain evidence="2 3">ARSEF 2679</strain>
    </source>
</reference>
<evidence type="ECO:0000256" key="1">
    <source>
        <dbReference type="SAM" id="MobiDB-lite"/>
    </source>
</evidence>
<dbReference type="AlphaFoldDB" id="A0A167V421"/>
<gene>
    <name evidence="2" type="ORF">ISF_05213</name>
</gene>
<feature type="compositionally biased region" description="Low complexity" evidence="1">
    <location>
        <begin position="53"/>
        <end position="63"/>
    </location>
</feature>
<proteinExistence type="predicted"/>
<dbReference type="OrthoDB" id="4870319at2759"/>
<feature type="compositionally biased region" description="Low complexity" evidence="1">
    <location>
        <begin position="673"/>
        <end position="687"/>
    </location>
</feature>
<feature type="region of interest" description="Disordered" evidence="1">
    <location>
        <begin position="673"/>
        <end position="713"/>
    </location>
</feature>
<organism evidence="2 3">
    <name type="scientific">Cordyceps fumosorosea (strain ARSEF 2679)</name>
    <name type="common">Isaria fumosorosea</name>
    <dbReference type="NCBI Taxonomy" id="1081104"/>
    <lineage>
        <taxon>Eukaryota</taxon>
        <taxon>Fungi</taxon>
        <taxon>Dikarya</taxon>
        <taxon>Ascomycota</taxon>
        <taxon>Pezizomycotina</taxon>
        <taxon>Sordariomycetes</taxon>
        <taxon>Hypocreomycetidae</taxon>
        <taxon>Hypocreales</taxon>
        <taxon>Cordycipitaceae</taxon>
        <taxon>Cordyceps</taxon>
    </lineage>
</organism>
<feature type="compositionally biased region" description="Low complexity" evidence="1">
    <location>
        <begin position="100"/>
        <end position="140"/>
    </location>
</feature>
<feature type="region of interest" description="Disordered" evidence="1">
    <location>
        <begin position="753"/>
        <end position="780"/>
    </location>
</feature>